<feature type="region of interest" description="Disordered" evidence="6">
    <location>
        <begin position="13"/>
        <end position="50"/>
    </location>
</feature>
<name>A0A397JW01_9GLOM</name>
<evidence type="ECO:0000313" key="9">
    <source>
        <dbReference type="Proteomes" id="UP000266861"/>
    </source>
</evidence>
<evidence type="ECO:0000256" key="1">
    <source>
        <dbReference type="ARBA" id="ARBA00004141"/>
    </source>
</evidence>
<keyword evidence="9" id="KW-1185">Reference proteome</keyword>
<feature type="transmembrane region" description="Helical" evidence="7">
    <location>
        <begin position="481"/>
        <end position="502"/>
    </location>
</feature>
<evidence type="ECO:0000256" key="7">
    <source>
        <dbReference type="SAM" id="Phobius"/>
    </source>
</evidence>
<sequence length="508" mass="58307">MSSGDNKIIEDLVQISEKDTQTIPSISQENLTKEVPQQNPDNSSPKQASTNYVVQISTDPKSELSVWNNEYNLMRKFSMPEDDVCFPIQANDKHEGIDYDELEKCMNELCSTDKEEGQHLSPLSLSSGNLLSRRVSQFSERTKSAEITEEYRYIFYSSLIGTIRAKKFTDIVKNVPDKIENVPSKGITMTELLKKGYFWIDVLSPTESEMRMISKIFQIHPLTMEDIETEETREKCELFKNYYFISFGTYDQTDYQPGEIEPVNMYNIVMREGILSFHFQQTPHQLNVRNRIRQLKDYITVTPDWINYAIIDEITDSFAPLIRKVEFESDAIDQLVLVLKKSEQQDMLVRIGLCRKLGMSLLRMLQPKADVIKALIKRCEERLVATSSEKSGPGDVNLYLGDIQDHIIMMLQNLNHYEKILSRAQSNYLAQISVEITQLSNQTNDIINKLTMFASILLPLNVVTGLFGMNVHVPGQDEETFGYFIGICGSFAIIVIFGYIFAKRVKVF</sequence>
<dbReference type="Gene3D" id="3.30.460.20">
    <property type="entry name" value="CorA soluble domain-like"/>
    <property type="match status" value="1"/>
</dbReference>
<evidence type="ECO:0000256" key="6">
    <source>
        <dbReference type="SAM" id="MobiDB-lite"/>
    </source>
</evidence>
<dbReference type="InterPro" id="IPR045863">
    <property type="entry name" value="CorA_TM1_TM2"/>
</dbReference>
<feature type="compositionally biased region" description="Polar residues" evidence="6">
    <location>
        <begin position="21"/>
        <end position="50"/>
    </location>
</feature>
<proteinExistence type="inferred from homology"/>
<dbReference type="Gene3D" id="1.20.58.340">
    <property type="entry name" value="Magnesium transport protein CorA, transmembrane region"/>
    <property type="match status" value="2"/>
</dbReference>
<dbReference type="GO" id="GO:0015095">
    <property type="term" value="F:magnesium ion transmembrane transporter activity"/>
    <property type="evidence" value="ECO:0007669"/>
    <property type="project" value="InterPro"/>
</dbReference>
<dbReference type="InterPro" id="IPR045861">
    <property type="entry name" value="CorA_cytoplasmic_dom"/>
</dbReference>
<dbReference type="PANTHER" id="PTHR21535">
    <property type="entry name" value="MAGNESIUM AND COBALT TRANSPORT PROTEIN/MITOCHONDRIAL IMPORT INNER MEMBRANE TRANSLOCASE SUBUNIT TIM8"/>
    <property type="match status" value="1"/>
</dbReference>
<keyword evidence="4 7" id="KW-1133">Transmembrane helix</keyword>
<protein>
    <submittedName>
        <fullName evidence="8">Uncharacterized protein</fullName>
    </submittedName>
</protein>
<dbReference type="SUPFAM" id="SSF143865">
    <property type="entry name" value="CorA soluble domain-like"/>
    <property type="match status" value="1"/>
</dbReference>
<gene>
    <name evidence="8" type="ORF">Glove_22g210</name>
</gene>
<dbReference type="Proteomes" id="UP000266861">
    <property type="component" value="Unassembled WGS sequence"/>
</dbReference>
<organism evidence="8 9">
    <name type="scientific">Diversispora epigaea</name>
    <dbReference type="NCBI Taxonomy" id="1348612"/>
    <lineage>
        <taxon>Eukaryota</taxon>
        <taxon>Fungi</taxon>
        <taxon>Fungi incertae sedis</taxon>
        <taxon>Mucoromycota</taxon>
        <taxon>Glomeromycotina</taxon>
        <taxon>Glomeromycetes</taxon>
        <taxon>Diversisporales</taxon>
        <taxon>Diversisporaceae</taxon>
        <taxon>Diversispora</taxon>
    </lineage>
</organism>
<evidence type="ECO:0000256" key="4">
    <source>
        <dbReference type="ARBA" id="ARBA00022989"/>
    </source>
</evidence>
<dbReference type="OrthoDB" id="29879at2759"/>
<evidence type="ECO:0000313" key="8">
    <source>
        <dbReference type="EMBL" id="RHZ88600.1"/>
    </source>
</evidence>
<comment type="caution">
    <text evidence="8">The sequence shown here is derived from an EMBL/GenBank/DDBJ whole genome shotgun (WGS) entry which is preliminary data.</text>
</comment>
<dbReference type="PANTHER" id="PTHR21535:SF51">
    <property type="entry name" value="MANGANESE RESISTANCE PROTEIN MNR2"/>
    <property type="match status" value="1"/>
</dbReference>
<dbReference type="EMBL" id="PQFF01000020">
    <property type="protein sequence ID" value="RHZ88600.1"/>
    <property type="molecule type" value="Genomic_DNA"/>
</dbReference>
<comment type="similarity">
    <text evidence="2">Belongs to the CorA metal ion transporter (MIT) (TC 1.A.35) family.</text>
</comment>
<dbReference type="InterPro" id="IPR002523">
    <property type="entry name" value="MgTranspt_CorA/ZnTranspt_ZntB"/>
</dbReference>
<evidence type="ECO:0000256" key="3">
    <source>
        <dbReference type="ARBA" id="ARBA00022692"/>
    </source>
</evidence>
<comment type="subcellular location">
    <subcellularLocation>
        <location evidence="1">Membrane</location>
        <topology evidence="1">Multi-pass membrane protein</topology>
    </subcellularLocation>
</comment>
<dbReference type="GO" id="GO:0016020">
    <property type="term" value="C:membrane"/>
    <property type="evidence" value="ECO:0007669"/>
    <property type="project" value="UniProtKB-SubCell"/>
</dbReference>
<accession>A0A397JW01</accession>
<evidence type="ECO:0000256" key="2">
    <source>
        <dbReference type="ARBA" id="ARBA00009765"/>
    </source>
</evidence>
<keyword evidence="5 7" id="KW-0472">Membrane</keyword>
<dbReference type="Pfam" id="PF01544">
    <property type="entry name" value="CorA"/>
    <property type="match status" value="1"/>
</dbReference>
<evidence type="ECO:0000256" key="5">
    <source>
        <dbReference type="ARBA" id="ARBA00023136"/>
    </source>
</evidence>
<feature type="transmembrane region" description="Helical" evidence="7">
    <location>
        <begin position="450"/>
        <end position="469"/>
    </location>
</feature>
<dbReference type="InterPro" id="IPR044089">
    <property type="entry name" value="Alr1-like"/>
</dbReference>
<keyword evidence="3 7" id="KW-0812">Transmembrane</keyword>
<dbReference type="GO" id="GO:0010961">
    <property type="term" value="P:intracellular magnesium ion homeostasis"/>
    <property type="evidence" value="ECO:0007669"/>
    <property type="project" value="TreeGrafter"/>
</dbReference>
<dbReference type="AlphaFoldDB" id="A0A397JW01"/>
<dbReference type="SUPFAM" id="SSF144083">
    <property type="entry name" value="Magnesium transport protein CorA, transmembrane region"/>
    <property type="match status" value="1"/>
</dbReference>
<dbReference type="CDD" id="cd12829">
    <property type="entry name" value="Alr1p-like"/>
    <property type="match status" value="1"/>
</dbReference>
<dbReference type="STRING" id="1348612.A0A397JW01"/>
<reference evidence="8 9" key="1">
    <citation type="submission" date="2018-08" db="EMBL/GenBank/DDBJ databases">
        <title>Genome and evolution of the arbuscular mycorrhizal fungus Diversispora epigaea (formerly Glomus versiforme) and its bacterial endosymbionts.</title>
        <authorList>
            <person name="Sun X."/>
            <person name="Fei Z."/>
            <person name="Harrison M."/>
        </authorList>
    </citation>
    <scope>NUCLEOTIDE SEQUENCE [LARGE SCALE GENOMIC DNA]</scope>
    <source>
        <strain evidence="8 9">IT104</strain>
    </source>
</reference>